<dbReference type="AlphaFoldDB" id="A0A9J6HDI5"/>
<organism evidence="2 3">
    <name type="scientific">Haemaphysalis longicornis</name>
    <name type="common">Bush tick</name>
    <dbReference type="NCBI Taxonomy" id="44386"/>
    <lineage>
        <taxon>Eukaryota</taxon>
        <taxon>Metazoa</taxon>
        <taxon>Ecdysozoa</taxon>
        <taxon>Arthropoda</taxon>
        <taxon>Chelicerata</taxon>
        <taxon>Arachnida</taxon>
        <taxon>Acari</taxon>
        <taxon>Parasitiformes</taxon>
        <taxon>Ixodida</taxon>
        <taxon>Ixodoidea</taxon>
        <taxon>Ixodidae</taxon>
        <taxon>Haemaphysalinae</taxon>
        <taxon>Haemaphysalis</taxon>
    </lineage>
</organism>
<dbReference type="Proteomes" id="UP000821853">
    <property type="component" value="Unassembled WGS sequence"/>
</dbReference>
<feature type="region of interest" description="Disordered" evidence="1">
    <location>
        <begin position="81"/>
        <end position="110"/>
    </location>
</feature>
<feature type="compositionally biased region" description="Polar residues" evidence="1">
    <location>
        <begin position="91"/>
        <end position="110"/>
    </location>
</feature>
<dbReference type="VEuPathDB" id="VectorBase:HLOH_049246"/>
<proteinExistence type="predicted"/>
<evidence type="ECO:0000256" key="1">
    <source>
        <dbReference type="SAM" id="MobiDB-lite"/>
    </source>
</evidence>
<comment type="caution">
    <text evidence="2">The sequence shown here is derived from an EMBL/GenBank/DDBJ whole genome shotgun (WGS) entry which is preliminary data.</text>
</comment>
<accession>A0A9J6HDI5</accession>
<dbReference type="EMBL" id="JABSTR010003522">
    <property type="protein sequence ID" value="KAH9384944.1"/>
    <property type="molecule type" value="Genomic_DNA"/>
</dbReference>
<name>A0A9J6HDI5_HAELO</name>
<dbReference type="Gene3D" id="1.20.1270.70">
    <property type="entry name" value="Designed single chain three-helix bundle"/>
    <property type="match status" value="1"/>
</dbReference>
<protein>
    <submittedName>
        <fullName evidence="2">Uncharacterized protein</fullName>
    </submittedName>
</protein>
<feature type="region of interest" description="Disordered" evidence="1">
    <location>
        <begin position="1"/>
        <end position="26"/>
    </location>
</feature>
<keyword evidence="3" id="KW-1185">Reference proteome</keyword>
<evidence type="ECO:0000313" key="3">
    <source>
        <dbReference type="Proteomes" id="UP000821853"/>
    </source>
</evidence>
<gene>
    <name evidence="2" type="ORF">HPB48_026975</name>
</gene>
<reference evidence="2 3" key="1">
    <citation type="journal article" date="2020" name="Cell">
        <title>Large-Scale Comparative Analyses of Tick Genomes Elucidate Their Genetic Diversity and Vector Capacities.</title>
        <authorList>
            <consortium name="Tick Genome and Microbiome Consortium (TIGMIC)"/>
            <person name="Jia N."/>
            <person name="Wang J."/>
            <person name="Shi W."/>
            <person name="Du L."/>
            <person name="Sun Y."/>
            <person name="Zhan W."/>
            <person name="Jiang J.F."/>
            <person name="Wang Q."/>
            <person name="Zhang B."/>
            <person name="Ji P."/>
            <person name="Bell-Sakyi L."/>
            <person name="Cui X.M."/>
            <person name="Yuan T.T."/>
            <person name="Jiang B.G."/>
            <person name="Yang W.F."/>
            <person name="Lam T.T."/>
            <person name="Chang Q.C."/>
            <person name="Ding S.J."/>
            <person name="Wang X.J."/>
            <person name="Zhu J.G."/>
            <person name="Ruan X.D."/>
            <person name="Zhao L."/>
            <person name="Wei J.T."/>
            <person name="Ye R.Z."/>
            <person name="Que T.C."/>
            <person name="Du C.H."/>
            <person name="Zhou Y.H."/>
            <person name="Cheng J.X."/>
            <person name="Dai P.F."/>
            <person name="Guo W.B."/>
            <person name="Han X.H."/>
            <person name="Huang E.J."/>
            <person name="Li L.F."/>
            <person name="Wei W."/>
            <person name="Gao Y.C."/>
            <person name="Liu J.Z."/>
            <person name="Shao H.Z."/>
            <person name="Wang X."/>
            <person name="Wang C.C."/>
            <person name="Yang T.C."/>
            <person name="Huo Q.B."/>
            <person name="Li W."/>
            <person name="Chen H.Y."/>
            <person name="Chen S.E."/>
            <person name="Zhou L.G."/>
            <person name="Ni X.B."/>
            <person name="Tian J.H."/>
            <person name="Sheng Y."/>
            <person name="Liu T."/>
            <person name="Pan Y.S."/>
            <person name="Xia L.Y."/>
            <person name="Li J."/>
            <person name="Zhao F."/>
            <person name="Cao W.C."/>
        </authorList>
    </citation>
    <scope>NUCLEOTIDE SEQUENCE [LARGE SCALE GENOMIC DNA]</scope>
    <source>
        <strain evidence="2">HaeL-2018</strain>
    </source>
</reference>
<feature type="compositionally biased region" description="Basic and acidic residues" evidence="1">
    <location>
        <begin position="1"/>
        <end position="14"/>
    </location>
</feature>
<sequence>MSEGKEEVIADPRSRGATPEPQPKRRAVEMARLRGTRERMDSLESRVTALERRADTRFAALEKKVQAIQDTVVQIQTFQQSKFGKEEGNHDQPTQQLTPTWPRPQQQAQA</sequence>
<evidence type="ECO:0000313" key="2">
    <source>
        <dbReference type="EMBL" id="KAH9384944.1"/>
    </source>
</evidence>